<dbReference type="EMBL" id="JAHQIW010006077">
    <property type="protein sequence ID" value="KAJ1368059.1"/>
    <property type="molecule type" value="Genomic_DNA"/>
</dbReference>
<comment type="caution">
    <text evidence="1">The sequence shown here is derived from an EMBL/GenBank/DDBJ whole genome shotgun (WGS) entry which is preliminary data.</text>
</comment>
<dbReference type="AlphaFoldDB" id="A0AAD5WF84"/>
<name>A0AAD5WF84_PARTN</name>
<proteinExistence type="predicted"/>
<accession>A0AAD5WF84</accession>
<protein>
    <submittedName>
        <fullName evidence="1">Uncharacterized protein</fullName>
    </submittedName>
</protein>
<reference evidence="1" key="1">
    <citation type="submission" date="2021-06" db="EMBL/GenBank/DDBJ databases">
        <title>Parelaphostrongylus tenuis whole genome reference sequence.</title>
        <authorList>
            <person name="Garwood T.J."/>
            <person name="Larsen P.A."/>
            <person name="Fountain-Jones N.M."/>
            <person name="Garbe J.R."/>
            <person name="Macchietto M.G."/>
            <person name="Kania S.A."/>
            <person name="Gerhold R.W."/>
            <person name="Richards J.E."/>
            <person name="Wolf T.M."/>
        </authorList>
    </citation>
    <scope>NUCLEOTIDE SEQUENCE</scope>
    <source>
        <strain evidence="1">MNPRO001-30</strain>
        <tissue evidence="1">Meninges</tissue>
    </source>
</reference>
<gene>
    <name evidence="1" type="ORF">KIN20_029116</name>
</gene>
<evidence type="ECO:0000313" key="2">
    <source>
        <dbReference type="Proteomes" id="UP001196413"/>
    </source>
</evidence>
<organism evidence="1 2">
    <name type="scientific">Parelaphostrongylus tenuis</name>
    <name type="common">Meningeal worm</name>
    <dbReference type="NCBI Taxonomy" id="148309"/>
    <lineage>
        <taxon>Eukaryota</taxon>
        <taxon>Metazoa</taxon>
        <taxon>Ecdysozoa</taxon>
        <taxon>Nematoda</taxon>
        <taxon>Chromadorea</taxon>
        <taxon>Rhabditida</taxon>
        <taxon>Rhabditina</taxon>
        <taxon>Rhabditomorpha</taxon>
        <taxon>Strongyloidea</taxon>
        <taxon>Metastrongylidae</taxon>
        <taxon>Parelaphostrongylus</taxon>
    </lineage>
</organism>
<keyword evidence="2" id="KW-1185">Reference proteome</keyword>
<dbReference type="Proteomes" id="UP001196413">
    <property type="component" value="Unassembled WGS sequence"/>
</dbReference>
<evidence type="ECO:0000313" key="1">
    <source>
        <dbReference type="EMBL" id="KAJ1368059.1"/>
    </source>
</evidence>
<sequence length="146" mass="15782">MHARIELCRNTSDETEAQTRALYDAIAPVLHGAEAHGSAVLTARHAMGPSLAGTQGLEKQDAGQRLDAFVPVRMSLAIKECVRISVSRLNRADTCVSFSLHVVVKGLYQVRHSSTSWCLHESASVAKRSDVHCSTNVVFGMLPGLD</sequence>